<gene>
    <name evidence="1" type="ORF">P5673_006197</name>
</gene>
<proteinExistence type="predicted"/>
<dbReference type="EMBL" id="JARQWQ010000010">
    <property type="protein sequence ID" value="KAK2569286.1"/>
    <property type="molecule type" value="Genomic_DNA"/>
</dbReference>
<reference evidence="1" key="1">
    <citation type="journal article" date="2023" name="G3 (Bethesda)">
        <title>Whole genome assembly and annotation of the endangered Caribbean coral Acropora cervicornis.</title>
        <authorList>
            <person name="Selwyn J.D."/>
            <person name="Vollmer S.V."/>
        </authorList>
    </citation>
    <scope>NUCLEOTIDE SEQUENCE</scope>
    <source>
        <strain evidence="1">K2</strain>
    </source>
</reference>
<reference evidence="1" key="2">
    <citation type="journal article" date="2023" name="Science">
        <title>Genomic signatures of disease resistance in endangered staghorn corals.</title>
        <authorList>
            <person name="Vollmer S.V."/>
            <person name="Selwyn J.D."/>
            <person name="Despard B.A."/>
            <person name="Roesel C.L."/>
        </authorList>
    </citation>
    <scope>NUCLEOTIDE SEQUENCE</scope>
    <source>
        <strain evidence="1">K2</strain>
    </source>
</reference>
<organism evidence="1 2">
    <name type="scientific">Acropora cervicornis</name>
    <name type="common">Staghorn coral</name>
    <dbReference type="NCBI Taxonomy" id="6130"/>
    <lineage>
        <taxon>Eukaryota</taxon>
        <taxon>Metazoa</taxon>
        <taxon>Cnidaria</taxon>
        <taxon>Anthozoa</taxon>
        <taxon>Hexacorallia</taxon>
        <taxon>Scleractinia</taxon>
        <taxon>Astrocoeniina</taxon>
        <taxon>Acroporidae</taxon>
        <taxon>Acropora</taxon>
    </lineage>
</organism>
<comment type="caution">
    <text evidence="1">The sequence shown here is derived from an EMBL/GenBank/DDBJ whole genome shotgun (WGS) entry which is preliminary data.</text>
</comment>
<dbReference type="AlphaFoldDB" id="A0AAD9QY81"/>
<keyword evidence="2" id="KW-1185">Reference proteome</keyword>
<dbReference type="Proteomes" id="UP001249851">
    <property type="component" value="Unassembled WGS sequence"/>
</dbReference>
<evidence type="ECO:0000313" key="2">
    <source>
        <dbReference type="Proteomes" id="UP001249851"/>
    </source>
</evidence>
<name>A0AAD9QY81_ACRCE</name>
<evidence type="ECO:0000313" key="1">
    <source>
        <dbReference type="EMBL" id="KAK2569286.1"/>
    </source>
</evidence>
<accession>A0AAD9QY81</accession>
<sequence length="253" mass="29002">MNPTKCVAFEIKENTVGSIFFELQETDSDLDDDLDWLDPDTDHQELRQPVEWLQPSCTSGAKYNADVRSTEREGKIEYPTCSRQFRIDEAFMLMNGPIHSGRSREMVLKLRHLKEKEEAVRVTVRRRKIWDDFKRSRERYYTTDRILKATFSWEPAVDSGGPKRVGIADVLSYVEARLFVEGIPSKSTISLNCGDFKSSSTRHPKATGSFVKLQRATNEGLPEISQEEFPYPFLEEVGYSVCPQGDTKICCEP</sequence>
<protein>
    <submittedName>
        <fullName evidence="1">Uncharacterized protein</fullName>
    </submittedName>
</protein>